<dbReference type="GO" id="GO:0046513">
    <property type="term" value="P:ceramide biosynthetic process"/>
    <property type="evidence" value="ECO:0007669"/>
    <property type="project" value="InterPro"/>
</dbReference>
<feature type="transmembrane region" description="Helical" evidence="8">
    <location>
        <begin position="260"/>
        <end position="280"/>
    </location>
</feature>
<proteinExistence type="evidence at transcript level"/>
<dbReference type="InterPro" id="IPR016439">
    <property type="entry name" value="Lag1/Lac1-like"/>
</dbReference>
<dbReference type="GO" id="GO:0016020">
    <property type="term" value="C:membrane"/>
    <property type="evidence" value="ECO:0007669"/>
    <property type="project" value="UniProtKB-SubCell"/>
</dbReference>
<dbReference type="EMBL" id="IACT01005997">
    <property type="protein sequence ID" value="LAC25139.1"/>
    <property type="molecule type" value="mRNA"/>
</dbReference>
<evidence type="ECO:0000256" key="5">
    <source>
        <dbReference type="ARBA" id="ARBA00022989"/>
    </source>
</evidence>
<dbReference type="GO" id="GO:0050291">
    <property type="term" value="F:sphingosine N-acyltransferase activity"/>
    <property type="evidence" value="ECO:0007669"/>
    <property type="project" value="InterPro"/>
</dbReference>
<keyword evidence="4 7" id="KW-0812">Transmembrane</keyword>
<evidence type="ECO:0000256" key="6">
    <source>
        <dbReference type="ARBA" id="ARBA00023136"/>
    </source>
</evidence>
<dbReference type="Pfam" id="PF03798">
    <property type="entry name" value="TRAM_LAG1_CLN8"/>
    <property type="match status" value="1"/>
</dbReference>
<dbReference type="UniPathway" id="UPA00222"/>
<evidence type="ECO:0000256" key="3">
    <source>
        <dbReference type="ARBA" id="ARBA00004991"/>
    </source>
</evidence>
<feature type="transmembrane region" description="Helical" evidence="8">
    <location>
        <begin position="176"/>
        <end position="196"/>
    </location>
</feature>
<feature type="transmembrane region" description="Helical" evidence="8">
    <location>
        <begin position="203"/>
        <end position="221"/>
    </location>
</feature>
<dbReference type="EMBL" id="IACF01003922">
    <property type="protein sequence ID" value="LAB69526.1"/>
    <property type="molecule type" value="mRNA"/>
</dbReference>
<evidence type="ECO:0000256" key="8">
    <source>
        <dbReference type="SAM" id="Phobius"/>
    </source>
</evidence>
<dbReference type="PANTHER" id="PTHR12560">
    <property type="entry name" value="LONGEVITY ASSURANCE FACTOR 1 LAG1"/>
    <property type="match status" value="1"/>
</dbReference>
<dbReference type="AlphaFoldDB" id="A0A2P2I6I1"/>
<name>A0A2P2I6I1_9CRUS</name>
<dbReference type="PIRSF" id="PIRSF005225">
    <property type="entry name" value="LAG1_LAC1"/>
    <property type="match status" value="1"/>
</dbReference>
<feature type="transmembrane region" description="Helical" evidence="8">
    <location>
        <begin position="300"/>
        <end position="322"/>
    </location>
</feature>
<evidence type="ECO:0000256" key="2">
    <source>
        <dbReference type="ARBA" id="ARBA00004760"/>
    </source>
</evidence>
<evidence type="ECO:0000259" key="9">
    <source>
        <dbReference type="PROSITE" id="PS50922"/>
    </source>
</evidence>
<evidence type="ECO:0000313" key="10">
    <source>
        <dbReference type="EMBL" id="LAB69526.1"/>
    </source>
</evidence>
<evidence type="ECO:0000256" key="1">
    <source>
        <dbReference type="ARBA" id="ARBA00004141"/>
    </source>
</evidence>
<keyword evidence="6 7" id="KW-0472">Membrane</keyword>
<dbReference type="PROSITE" id="PS50922">
    <property type="entry name" value="TLC"/>
    <property type="match status" value="1"/>
</dbReference>
<evidence type="ECO:0000256" key="4">
    <source>
        <dbReference type="ARBA" id="ARBA00022692"/>
    </source>
</evidence>
<feature type="domain" description="TLC" evidence="9">
    <location>
        <begin position="128"/>
        <end position="330"/>
    </location>
</feature>
<dbReference type="Gene3D" id="1.10.10.60">
    <property type="entry name" value="Homeodomain-like"/>
    <property type="match status" value="1"/>
</dbReference>
<keyword evidence="5 8" id="KW-1133">Transmembrane helix</keyword>
<organism evidence="10">
    <name type="scientific">Hirondellea gigas</name>
    <dbReference type="NCBI Taxonomy" id="1518452"/>
    <lineage>
        <taxon>Eukaryota</taxon>
        <taxon>Metazoa</taxon>
        <taxon>Ecdysozoa</taxon>
        <taxon>Arthropoda</taxon>
        <taxon>Crustacea</taxon>
        <taxon>Multicrustacea</taxon>
        <taxon>Malacostraca</taxon>
        <taxon>Eumalacostraca</taxon>
        <taxon>Peracarida</taxon>
        <taxon>Amphipoda</taxon>
        <taxon>Amphilochidea</taxon>
        <taxon>Lysianassida</taxon>
        <taxon>Lysianassidira</taxon>
        <taxon>Lysianassoidea</taxon>
        <taxon>Lysianassidae</taxon>
        <taxon>Hirondellea</taxon>
    </lineage>
</organism>
<reference evidence="10" key="2">
    <citation type="journal article" date="2018" name="Biosci. Biotechnol. Biochem.">
        <title>Polysaccharide hydrolase of the hadal zone amphipods Hirondellea gigas.</title>
        <authorList>
            <person name="Kobayashi H."/>
            <person name="Nagahama T."/>
            <person name="Arai W."/>
            <person name="Sasagawa Y."/>
            <person name="Umeda M."/>
            <person name="Hayashi T."/>
            <person name="Nikaido I."/>
            <person name="Watanabe H."/>
            <person name="Oguri K."/>
            <person name="Kitazato H."/>
            <person name="Fujioka K."/>
            <person name="Kido Y."/>
            <person name="Takami H."/>
        </authorList>
    </citation>
    <scope>NUCLEOTIDE SEQUENCE</scope>
    <source>
        <tissue evidence="10">Whole body</tissue>
    </source>
</reference>
<comment type="pathway">
    <text evidence="3">Sphingolipid metabolism.</text>
</comment>
<sequence length="359" mass="41534">MNVSWSEWFWLPSNITWNDFEPRNGTVPANYKDLFIWPFVFMAGILFLRNCIIVPLVFQPFGKWLGIRSKVYTEPSPNADLEQLYKVNRARPPVELVRSYAHTIGWTERKVQRWLRHKALSQQTTTLDKFCENGFQGVYYGSFMIFGLATVATEPFCWDISLAFIGYPQIDMSPQLWCYLMTCMGFYLCQSVTLFTETRKHDFWVMLTHHVCTLSIIVISWTLNYVRICSVSVAVHECADLVLVIGKCLLYAGKSNISNYLGVPFFIIWVITRLIIYPFYLIKASLILSPRLQGGVWPGYFLMNGLNITMLVLHIIWTKWLIDTLKTRLTSTVMTDVRSSCDELDDEPAPESVESSKDK</sequence>
<evidence type="ECO:0000256" key="7">
    <source>
        <dbReference type="PROSITE-ProRule" id="PRU00205"/>
    </source>
</evidence>
<comment type="subcellular location">
    <subcellularLocation>
        <location evidence="1">Membrane</location>
        <topology evidence="1">Multi-pass membrane protein</topology>
    </subcellularLocation>
</comment>
<dbReference type="PANTHER" id="PTHR12560:SF0">
    <property type="entry name" value="LD18904P"/>
    <property type="match status" value="1"/>
</dbReference>
<protein>
    <submittedName>
        <fullName evidence="10">Ceramide synthase 5-like</fullName>
    </submittedName>
</protein>
<comment type="pathway">
    <text evidence="2">Lipid metabolism; sphingolipid metabolism.</text>
</comment>
<accession>A0A2P2I6I1</accession>
<dbReference type="SMART" id="SM00724">
    <property type="entry name" value="TLC"/>
    <property type="match status" value="1"/>
</dbReference>
<reference evidence="11" key="1">
    <citation type="submission" date="2017-11" db="EMBL/GenBank/DDBJ databases">
        <title>The sensing device of the deep-sea amphipod.</title>
        <authorList>
            <person name="Kobayashi H."/>
            <person name="Nagahama T."/>
            <person name="Arai W."/>
            <person name="Sasagawa Y."/>
            <person name="Umeda M."/>
            <person name="Hayashi T."/>
            <person name="Nikaido I."/>
            <person name="Watanabe H."/>
            <person name="Oguri K."/>
            <person name="Kitazato H."/>
            <person name="Fujioka K."/>
            <person name="Kido Y."/>
            <person name="Takami H."/>
        </authorList>
    </citation>
    <scope>NUCLEOTIDE SEQUENCE</scope>
    <source>
        <tissue evidence="11">Whole body</tissue>
    </source>
</reference>
<feature type="transmembrane region" description="Helical" evidence="8">
    <location>
        <begin position="35"/>
        <end position="58"/>
    </location>
</feature>
<dbReference type="InterPro" id="IPR006634">
    <property type="entry name" value="TLC-dom"/>
</dbReference>
<evidence type="ECO:0000313" key="11">
    <source>
        <dbReference type="EMBL" id="LAC25139.1"/>
    </source>
</evidence>